<dbReference type="EMBL" id="JAZGQO010000006">
    <property type="protein sequence ID" value="KAK6184940.1"/>
    <property type="molecule type" value="Genomic_DNA"/>
</dbReference>
<evidence type="ECO:0000313" key="4">
    <source>
        <dbReference type="Proteomes" id="UP001347796"/>
    </source>
</evidence>
<evidence type="ECO:0008006" key="5">
    <source>
        <dbReference type="Google" id="ProtNLM"/>
    </source>
</evidence>
<evidence type="ECO:0000256" key="1">
    <source>
        <dbReference type="SAM" id="Coils"/>
    </source>
</evidence>
<dbReference type="GO" id="GO:0060271">
    <property type="term" value="P:cilium assembly"/>
    <property type="evidence" value="ECO:0007669"/>
    <property type="project" value="InterPro"/>
</dbReference>
<feature type="coiled-coil region" evidence="1">
    <location>
        <begin position="436"/>
        <end position="470"/>
    </location>
</feature>
<dbReference type="GO" id="GO:0045202">
    <property type="term" value="C:synapse"/>
    <property type="evidence" value="ECO:0007669"/>
    <property type="project" value="GOC"/>
</dbReference>
<keyword evidence="1" id="KW-0175">Coiled coil</keyword>
<feature type="coiled-coil region" evidence="1">
    <location>
        <begin position="531"/>
        <end position="565"/>
    </location>
</feature>
<keyword evidence="4" id="KW-1185">Reference proteome</keyword>
<feature type="compositionally biased region" description="Basic residues" evidence="2">
    <location>
        <begin position="258"/>
        <end position="267"/>
    </location>
</feature>
<dbReference type="GO" id="GO:0005814">
    <property type="term" value="C:centriole"/>
    <property type="evidence" value="ECO:0007669"/>
    <property type="project" value="InterPro"/>
</dbReference>
<dbReference type="GO" id="GO:0097539">
    <property type="term" value="C:ciliary transition fiber"/>
    <property type="evidence" value="ECO:0007669"/>
    <property type="project" value="TreeGrafter"/>
</dbReference>
<feature type="region of interest" description="Disordered" evidence="2">
    <location>
        <begin position="251"/>
        <end position="309"/>
    </location>
</feature>
<name>A0AAN8JZF7_PATCE</name>
<dbReference type="PANTHER" id="PTHR36170">
    <property type="entry name" value="CENTROSOMAL PROTEIN OF 89 KDA"/>
    <property type="match status" value="1"/>
</dbReference>
<dbReference type="Gene3D" id="1.20.5.170">
    <property type="match status" value="1"/>
</dbReference>
<feature type="compositionally biased region" description="Low complexity" evidence="2">
    <location>
        <begin position="268"/>
        <end position="279"/>
    </location>
</feature>
<evidence type="ECO:0000313" key="3">
    <source>
        <dbReference type="EMBL" id="KAK6184940.1"/>
    </source>
</evidence>
<reference evidence="3 4" key="1">
    <citation type="submission" date="2024-01" db="EMBL/GenBank/DDBJ databases">
        <title>The genome of the rayed Mediterranean limpet Patella caerulea (Linnaeus, 1758).</title>
        <authorList>
            <person name="Anh-Thu Weber A."/>
            <person name="Halstead-Nussloch G."/>
        </authorList>
    </citation>
    <scope>NUCLEOTIDE SEQUENCE [LARGE SCALE GENOMIC DNA]</scope>
    <source>
        <strain evidence="3">AATW-2023a</strain>
        <tissue evidence="3">Whole specimen</tissue>
    </source>
</reference>
<organism evidence="3 4">
    <name type="scientific">Patella caerulea</name>
    <name type="common">Rayed Mediterranean limpet</name>
    <dbReference type="NCBI Taxonomy" id="87958"/>
    <lineage>
        <taxon>Eukaryota</taxon>
        <taxon>Metazoa</taxon>
        <taxon>Spiralia</taxon>
        <taxon>Lophotrochozoa</taxon>
        <taxon>Mollusca</taxon>
        <taxon>Gastropoda</taxon>
        <taxon>Patellogastropoda</taxon>
        <taxon>Patelloidea</taxon>
        <taxon>Patellidae</taxon>
        <taxon>Patella</taxon>
    </lineage>
</organism>
<evidence type="ECO:0000256" key="2">
    <source>
        <dbReference type="SAM" id="MobiDB-lite"/>
    </source>
</evidence>
<feature type="coiled-coil region" evidence="1">
    <location>
        <begin position="590"/>
        <end position="645"/>
    </location>
</feature>
<protein>
    <recommendedName>
        <fullName evidence="5">Centrosomal protein of 89 kDa</fullName>
    </recommendedName>
</protein>
<feature type="region of interest" description="Disordered" evidence="2">
    <location>
        <begin position="795"/>
        <end position="828"/>
    </location>
</feature>
<sequence length="828" mass="94798">MAASRRRAKSLDRGKHRHISPALVPAVAFTAVPKTDIEPPDNPWGMQRDTNMTLTGTGTLPRLFASRRPMSDDDLFSDPESSLYDYQQMDEAGYSTVEFGTWPRRGGPRPSNQSPKSQRAFNQQAHSTAPGFYHIIEPNNNDIYAVPDKPKFRKSQVISSENDFQDNNASLKTTLGVMDAMEAVQNLPQEETIIQESSRKNRSSGRKSKGNKADVGYAEIGDLLADDLRRSDQINNNRGKQVIEVVEPAMASQVHSSNVRHHQKRQNKNNNTNFQFANQEASIPRDANSLRARSGHRSDRSTTHHSRHDKETVLIKDKTLHISMENERLQQENIEMQKELGTLRDVATAISEGDLEKAASLGFQQKVDELKEENEHLKSSVHRVNQELSQYQAHYRPLTEKQKMKLQGLPSNGPVPSWLISKKYLAPLFLAYDDELNAKDERIHKYQMELDSLKQRADEIAKENKNLRIQGGYGNEIGPIDSTEWQQLQEQARLVLEENQILMEQIEVLQSKSKDMYNAHLNEVTRLTKKLTSTEADKIESERNMEELKIKLREAKHKNDVLMMSAETQVSVQDHVTTIANLKRLINEDKEIHERESETLTNKLQAAEAEQKSLARQVADVTAENRQLHAQVKMLERTNSKAQQKLAIFHKAVEQSENKEMITQEQLANIIKVAELTALERDTYAKAAKEQEKESKQTLNKMLERSVTVGKLEERLKLYKMKAASKLSTVAERLKEQDEAFQRQCQEYEREIKYLRLVISEKEQLLGSVINEKKSVEDDLENMWQAANSENMRLKDTIRKTRKPGQIDDVEDDELLTLPADKDNRLDE</sequence>
<dbReference type="GO" id="GO:0007005">
    <property type="term" value="P:mitochondrion organization"/>
    <property type="evidence" value="ECO:0007669"/>
    <property type="project" value="InterPro"/>
</dbReference>
<dbReference type="InterPro" id="IPR033545">
    <property type="entry name" value="CEP89"/>
</dbReference>
<feature type="compositionally biased region" description="Basic residues" evidence="2">
    <location>
        <begin position="200"/>
        <end position="210"/>
    </location>
</feature>
<dbReference type="GO" id="GO:0007268">
    <property type="term" value="P:chemical synaptic transmission"/>
    <property type="evidence" value="ECO:0007669"/>
    <property type="project" value="InterPro"/>
</dbReference>
<feature type="coiled-coil region" evidence="1">
    <location>
        <begin position="731"/>
        <end position="765"/>
    </location>
</feature>
<dbReference type="PANTHER" id="PTHR36170:SF1">
    <property type="entry name" value="CENTROSOMAL PROTEIN OF 89 KDA"/>
    <property type="match status" value="1"/>
</dbReference>
<proteinExistence type="predicted"/>
<dbReference type="AlphaFoldDB" id="A0AAN8JZF7"/>
<feature type="compositionally biased region" description="Basic and acidic residues" evidence="2">
    <location>
        <begin position="296"/>
        <end position="309"/>
    </location>
</feature>
<accession>A0AAN8JZF7</accession>
<feature type="region of interest" description="Disordered" evidence="2">
    <location>
        <begin position="100"/>
        <end position="125"/>
    </location>
</feature>
<feature type="coiled-coil region" evidence="1">
    <location>
        <begin position="326"/>
        <end position="387"/>
    </location>
</feature>
<feature type="compositionally biased region" description="Polar residues" evidence="2">
    <location>
        <begin position="110"/>
        <end position="125"/>
    </location>
</feature>
<feature type="region of interest" description="Disordered" evidence="2">
    <location>
        <begin position="188"/>
        <end position="213"/>
    </location>
</feature>
<dbReference type="Proteomes" id="UP001347796">
    <property type="component" value="Unassembled WGS sequence"/>
</dbReference>
<gene>
    <name evidence="3" type="ORF">SNE40_007287</name>
</gene>
<comment type="caution">
    <text evidence="3">The sequence shown here is derived from an EMBL/GenBank/DDBJ whole genome shotgun (WGS) entry which is preliminary data.</text>
</comment>